<organism evidence="1">
    <name type="scientific">marine sediment metagenome</name>
    <dbReference type="NCBI Taxonomy" id="412755"/>
    <lineage>
        <taxon>unclassified sequences</taxon>
        <taxon>metagenomes</taxon>
        <taxon>ecological metagenomes</taxon>
    </lineage>
</organism>
<proteinExistence type="predicted"/>
<accession>A0A0F9PY06</accession>
<dbReference type="EMBL" id="LAZR01001959">
    <property type="protein sequence ID" value="KKN36530.1"/>
    <property type="molecule type" value="Genomic_DNA"/>
</dbReference>
<name>A0A0F9PY06_9ZZZZ</name>
<protein>
    <submittedName>
        <fullName evidence="1">Uncharacterized protein</fullName>
    </submittedName>
</protein>
<dbReference type="AlphaFoldDB" id="A0A0F9PY06"/>
<sequence>MMYTGFTGSKDGDIPQMIKWMYIMMLKYGGFVTNYSEERFLHDFDMGWRTVRYYTIKAHGRTLEVTIDDEIGIVDGQMSVDRDYNPIFELGSGSKPVGYIPGPAQIYYKSGG</sequence>
<gene>
    <name evidence="1" type="ORF">LCGC14_0772660</name>
</gene>
<evidence type="ECO:0000313" key="1">
    <source>
        <dbReference type="EMBL" id="KKN36530.1"/>
    </source>
</evidence>
<reference evidence="1" key="1">
    <citation type="journal article" date="2015" name="Nature">
        <title>Complex archaea that bridge the gap between prokaryotes and eukaryotes.</title>
        <authorList>
            <person name="Spang A."/>
            <person name="Saw J.H."/>
            <person name="Jorgensen S.L."/>
            <person name="Zaremba-Niedzwiedzka K."/>
            <person name="Martijn J."/>
            <person name="Lind A.E."/>
            <person name="van Eijk R."/>
            <person name="Schleper C."/>
            <person name="Guy L."/>
            <person name="Ettema T.J."/>
        </authorList>
    </citation>
    <scope>NUCLEOTIDE SEQUENCE</scope>
</reference>
<comment type="caution">
    <text evidence="1">The sequence shown here is derived from an EMBL/GenBank/DDBJ whole genome shotgun (WGS) entry which is preliminary data.</text>
</comment>